<dbReference type="EMBL" id="NAFI01000176">
    <property type="protein sequence ID" value="OSJ08114.1"/>
    <property type="molecule type" value="Genomic_DNA"/>
</dbReference>
<evidence type="ECO:0000259" key="2">
    <source>
        <dbReference type="SMART" id="SM00943"/>
    </source>
</evidence>
<feature type="domain" description="DNA primase/polymerase bifunctional N-terminal" evidence="2">
    <location>
        <begin position="36"/>
        <end position="193"/>
    </location>
</feature>
<dbReference type="AlphaFoldDB" id="A0A1X3H5U3"/>
<evidence type="ECO:0000313" key="4">
    <source>
        <dbReference type="Proteomes" id="UP000193553"/>
    </source>
</evidence>
<accession>A0A1X3H5U3</accession>
<name>A0A1X3H5U3_9BRAD</name>
<dbReference type="Pfam" id="PF09250">
    <property type="entry name" value="Prim-Pol"/>
    <property type="match status" value="2"/>
</dbReference>
<sequence length="1043" mass="113887">MQVPNIHEDRAQHNVVPSTRADAPLLYTGATNVEHALDAARRGLRVYPLAANTEEPAFPEADTAATTDESQVREWWALWPDANIGIATDNLLAIRIDPRCTDEAFRNTLGILFQQHGGRTGSLVLVGELVGSYVMFELPAGTLVQGQSNFLSEHMSVLSSVDDVLIGPGSTINGLAPYRFHNERSLSPAPSWLLELCGVELPESKKMTNVVPLKRSAAAAPTTAAIKTKLDWALEASQHVPVHPCRWYVDPGPDANPDEREKAIRAAKEPLTKWRYNATQDPEKIRKMWSQWPDANIGGVTDQLLVLDVDKKNGGCETYEFLRLVEDFPETMTNNTQGGGQHLFYAMPAGEPLKNSTHTLGPGIDVRTEGGYVMMPGSTIDGRSYTRANDAPIVFAPAWMIERCKDAKPKSIAAGKRVVEEDDIAIDLFTKWILKRAPYAELGKIDDTTFVVCAQGYDFGCSQETVYEIALGWNETHCDGLGDIERLAVVVESAGRNRRRPIGCSHPLAPGFDAVVIDESKTPTPAEIAAAEAGHEGAWENEPNAIFVDHLKPADLPTGVLPELVEQFARDRARRLGVDAGAPAAALVTALGSLVPAGNRLQMRQLDTEWTVKPILWTAIIGPPGSNKSATINAAMGPVQKLQSAWRKSFAADEHKRKLGETRRATAEKAAKAKPENTDQVFEGGEAEAGKPRFRQKIYNDATTEALAVALCENPEGLLYHADELAGWLAGMDAYRAKGGKDRAFWLQAKEGGDFTVNRKLSERICVENCAISVLGGIQPDKIRALKLGMSDDGLLQRFTPIVIHRSGNGADIAPDTATGERLTKAANAIADAANGALFRFSPEADAELHAVEAFKAKEIARPDASPTLRQWLDKMPNEFGRLSLVFHFIEHYGASGAAGDAVPAVVIGRGTAERARRYLTEFVYSHALTFYLKDLGASTMDEHALWIAGFVLARGLPAISSRDIYRVYPALKSPEKRSLIVATMRVLEMHDWVKPAHADRHGVEDRWTVNPAVHDGRFAEIAATERSRRDGVQERIKLGAAA</sequence>
<comment type="caution">
    <text evidence="3">The sequence shown here is derived from an EMBL/GenBank/DDBJ whole genome shotgun (WGS) entry which is preliminary data.</text>
</comment>
<evidence type="ECO:0000313" key="3">
    <source>
        <dbReference type="EMBL" id="OSJ08114.1"/>
    </source>
</evidence>
<protein>
    <recommendedName>
        <fullName evidence="2">DNA primase/polymerase bifunctional N-terminal domain-containing protein</fullName>
    </recommendedName>
</protein>
<feature type="region of interest" description="Disordered" evidence="1">
    <location>
        <begin position="657"/>
        <end position="678"/>
    </location>
</feature>
<evidence type="ECO:0000256" key="1">
    <source>
        <dbReference type="SAM" id="MobiDB-lite"/>
    </source>
</evidence>
<dbReference type="InterPro" id="IPR015330">
    <property type="entry name" value="DNA_primase/pol_bifunc_N"/>
</dbReference>
<dbReference type="SUPFAM" id="SSF56747">
    <property type="entry name" value="Prim-pol domain"/>
    <property type="match status" value="2"/>
</dbReference>
<dbReference type="CDD" id="cd04859">
    <property type="entry name" value="Prim_Pol"/>
    <property type="match status" value="2"/>
</dbReference>
<feature type="compositionally biased region" description="Basic and acidic residues" evidence="1">
    <location>
        <begin position="657"/>
        <end position="677"/>
    </location>
</feature>
<dbReference type="InterPro" id="IPR025048">
    <property type="entry name" value="DUF3987"/>
</dbReference>
<dbReference type="Pfam" id="PF13148">
    <property type="entry name" value="DUF3987"/>
    <property type="match status" value="1"/>
</dbReference>
<dbReference type="SMART" id="SM00943">
    <property type="entry name" value="Prim-Pol"/>
    <property type="match status" value="2"/>
</dbReference>
<proteinExistence type="predicted"/>
<reference evidence="3 4" key="1">
    <citation type="submission" date="2017-03" db="EMBL/GenBank/DDBJ databases">
        <title>Whole genome sequences of fourteen strains of Bradyrhizobium canariense and one strain of Bradyrhizobium japonicum isolated from Lupinus (Papilionoideae: Genisteae) species in Algeria.</title>
        <authorList>
            <person name="Crovadore J."/>
            <person name="Chekireb D."/>
            <person name="Brachmann A."/>
            <person name="Chablais R."/>
            <person name="Cochard B."/>
            <person name="Lefort F."/>
        </authorList>
    </citation>
    <scope>NUCLEOTIDE SEQUENCE [LARGE SCALE GENOMIC DNA]</scope>
    <source>
        <strain evidence="3 4">UBMA195</strain>
    </source>
</reference>
<dbReference type="Proteomes" id="UP000193553">
    <property type="component" value="Unassembled WGS sequence"/>
</dbReference>
<organism evidence="3 4">
    <name type="scientific">Bradyrhizobium canariense</name>
    <dbReference type="NCBI Taxonomy" id="255045"/>
    <lineage>
        <taxon>Bacteria</taxon>
        <taxon>Pseudomonadati</taxon>
        <taxon>Pseudomonadota</taxon>
        <taxon>Alphaproteobacteria</taxon>
        <taxon>Hyphomicrobiales</taxon>
        <taxon>Nitrobacteraceae</taxon>
        <taxon>Bradyrhizobium</taxon>
    </lineage>
</organism>
<feature type="domain" description="DNA primase/polymerase bifunctional N-terminal" evidence="2">
    <location>
        <begin position="233"/>
        <end position="400"/>
    </location>
</feature>
<gene>
    <name evidence="3" type="ORF">BSZ18_20225</name>
</gene>